<reference evidence="2 3" key="1">
    <citation type="submission" date="2018-05" db="EMBL/GenBank/DDBJ databases">
        <title>Nocardioides silvaticus genome.</title>
        <authorList>
            <person name="Li C."/>
            <person name="Wang G."/>
        </authorList>
    </citation>
    <scope>NUCLEOTIDE SEQUENCE [LARGE SCALE GENOMIC DNA]</scope>
    <source>
        <strain evidence="2 3">CCTCC AB 2018079</strain>
    </source>
</reference>
<comment type="caution">
    <text evidence="2">The sequence shown here is derived from an EMBL/GenBank/DDBJ whole genome shotgun (WGS) entry which is preliminary data.</text>
</comment>
<dbReference type="GO" id="GO:0003677">
    <property type="term" value="F:DNA binding"/>
    <property type="evidence" value="ECO:0007669"/>
    <property type="project" value="InterPro"/>
</dbReference>
<dbReference type="InterPro" id="IPR010982">
    <property type="entry name" value="Lambda_DNA-bd_dom_sf"/>
</dbReference>
<dbReference type="OrthoDB" id="4409301at2"/>
<dbReference type="PROSITE" id="PS50943">
    <property type="entry name" value="HTH_CROC1"/>
    <property type="match status" value="1"/>
</dbReference>
<name>A0A316TML2_9ACTN</name>
<accession>A0A316TML2</accession>
<dbReference type="CDD" id="cd00093">
    <property type="entry name" value="HTH_XRE"/>
    <property type="match status" value="1"/>
</dbReference>
<gene>
    <name evidence="2" type="ORF">DJ010_20405</name>
</gene>
<dbReference type="InterPro" id="IPR001387">
    <property type="entry name" value="Cro/C1-type_HTH"/>
</dbReference>
<evidence type="ECO:0000313" key="2">
    <source>
        <dbReference type="EMBL" id="PWN00986.1"/>
    </source>
</evidence>
<dbReference type="AlphaFoldDB" id="A0A316TML2"/>
<evidence type="ECO:0000259" key="1">
    <source>
        <dbReference type="PROSITE" id="PS50943"/>
    </source>
</evidence>
<protein>
    <recommendedName>
        <fullName evidence="1">HTH cro/C1-type domain-containing protein</fullName>
    </recommendedName>
</protein>
<keyword evidence="3" id="KW-1185">Reference proteome</keyword>
<organism evidence="2 3">
    <name type="scientific">Nocardioides silvaticus</name>
    <dbReference type="NCBI Taxonomy" id="2201891"/>
    <lineage>
        <taxon>Bacteria</taxon>
        <taxon>Bacillati</taxon>
        <taxon>Actinomycetota</taxon>
        <taxon>Actinomycetes</taxon>
        <taxon>Propionibacteriales</taxon>
        <taxon>Nocardioidaceae</taxon>
        <taxon>Nocardioides</taxon>
    </lineage>
</organism>
<dbReference type="EMBL" id="QGDD01000012">
    <property type="protein sequence ID" value="PWN00986.1"/>
    <property type="molecule type" value="Genomic_DNA"/>
</dbReference>
<sequence>MPARDDVDRISQAQLRLVARSEQAAAADPVVWNAYLALTTRSAWPKDKTRSAILSNMVSLALLGEAEDVMTLDSLIRSFGPERTAGIQGELDELLGLGPDLPVTTAVLRILGDTEGLKKRLSGHGMTHSKIAAAVKRVHHQTFWLLLAGAEDLPRTPPLRTVDQLLDLADHGNARRWRAALLPLIESPWGPYGEHVVQLCRDADLPLAAEVLQECRKVYQRRQEQREREAIAREIRRLVAISGLTQRQFASQIGTSPSRLSTYVNGRVVPSAALLLRIRRVAQAQQQRAGER</sequence>
<dbReference type="RefSeq" id="WP_109697272.1">
    <property type="nucleotide sequence ID" value="NZ_QGDD01000012.1"/>
</dbReference>
<evidence type="ECO:0000313" key="3">
    <source>
        <dbReference type="Proteomes" id="UP000245507"/>
    </source>
</evidence>
<feature type="domain" description="HTH cro/C1-type" evidence="1">
    <location>
        <begin position="235"/>
        <end position="278"/>
    </location>
</feature>
<dbReference type="SUPFAM" id="SSF47413">
    <property type="entry name" value="lambda repressor-like DNA-binding domains"/>
    <property type="match status" value="1"/>
</dbReference>
<dbReference type="Pfam" id="PF13560">
    <property type="entry name" value="HTH_31"/>
    <property type="match status" value="1"/>
</dbReference>
<dbReference type="Proteomes" id="UP000245507">
    <property type="component" value="Unassembled WGS sequence"/>
</dbReference>
<proteinExistence type="predicted"/>
<dbReference type="Gene3D" id="1.10.260.40">
    <property type="entry name" value="lambda repressor-like DNA-binding domains"/>
    <property type="match status" value="1"/>
</dbReference>